<dbReference type="CDD" id="cd22157">
    <property type="entry name" value="F-box_AtFBW1-like"/>
    <property type="match status" value="1"/>
</dbReference>
<dbReference type="InterPro" id="IPR006527">
    <property type="entry name" value="F-box-assoc_dom_typ1"/>
</dbReference>
<dbReference type="AlphaFoldDB" id="A0A1R3JRH4"/>
<dbReference type="Gene3D" id="1.20.1280.50">
    <property type="match status" value="1"/>
</dbReference>
<dbReference type="NCBIfam" id="TIGR01640">
    <property type="entry name" value="F_box_assoc_1"/>
    <property type="match status" value="1"/>
</dbReference>
<dbReference type="SUPFAM" id="SSF50965">
    <property type="entry name" value="Galactose oxidase, central domain"/>
    <property type="match status" value="1"/>
</dbReference>
<evidence type="ECO:0000313" key="2">
    <source>
        <dbReference type="EMBL" id="OMO97479.1"/>
    </source>
</evidence>
<dbReference type="SMART" id="SM00256">
    <property type="entry name" value="FBOX"/>
    <property type="match status" value="1"/>
</dbReference>
<evidence type="ECO:0000259" key="1">
    <source>
        <dbReference type="SMART" id="SM00256"/>
    </source>
</evidence>
<dbReference type="InterPro" id="IPR001810">
    <property type="entry name" value="F-box_dom"/>
</dbReference>
<gene>
    <name evidence="2" type="ORF">COLO4_14581</name>
</gene>
<dbReference type="OrthoDB" id="591557at2759"/>
<sequence>MGCHLPADLIMEIHARLPLNSQARFRCVCKDWHSSLTNPEFTTNHVIRAQENPNYQKVVCFRIKSSLYKVNFERYDTPYDKTTMFDVNPEINKKIALPRENPQVLPYTIIGSCNGLIFLSYGIQKFYLLNPLTGESRQLYNFSVKPKTKFAFGYDSSTRDYKIIRFEPDEPYSDLWVFSLKNNSWRCLKPNIQDIPKQLIPDLKTHQAVEVGGFLHWQVDSRNHDRVLTFDLAQEKFGELINLPKDPNEEARIIGLSVLHGCLCVTRKSIANMAQGCSIWTMKEYGVAESWTKLIILKALGLDWTYFSDSRFFPICYIKKGRVLLLQNVNKIILYDLEKESFTYSEIPVTVEERASWLLAAGEYEGMVPLEERLSWLLARGYI</sequence>
<dbReference type="SUPFAM" id="SSF81383">
    <property type="entry name" value="F-box domain"/>
    <property type="match status" value="1"/>
</dbReference>
<dbReference type="InterPro" id="IPR036047">
    <property type="entry name" value="F-box-like_dom_sf"/>
</dbReference>
<reference evidence="3" key="1">
    <citation type="submission" date="2013-09" db="EMBL/GenBank/DDBJ databases">
        <title>Corchorus olitorius genome sequencing.</title>
        <authorList>
            <person name="Alam M."/>
            <person name="Haque M.S."/>
            <person name="Islam M.S."/>
            <person name="Emdad E.M."/>
            <person name="Islam M.M."/>
            <person name="Ahmed B."/>
            <person name="Halim A."/>
            <person name="Hossen Q.M.M."/>
            <person name="Hossain M.Z."/>
            <person name="Ahmed R."/>
            <person name="Khan M.M."/>
            <person name="Islam R."/>
            <person name="Rashid M.M."/>
            <person name="Khan S.A."/>
            <person name="Rahman M.S."/>
            <person name="Alam M."/>
            <person name="Yahiya A.S."/>
            <person name="Khan M.S."/>
            <person name="Azam M.S."/>
            <person name="Haque T."/>
            <person name="Lashkar M.Z.H."/>
            <person name="Akhand A.I."/>
            <person name="Morshed G."/>
            <person name="Roy S."/>
            <person name="Uddin K.S."/>
            <person name="Rabeya T."/>
            <person name="Hossain A.S."/>
            <person name="Chowdhury A."/>
            <person name="Snigdha A.R."/>
            <person name="Mortoza M.S."/>
            <person name="Matin S.A."/>
            <person name="Hoque S.M.E."/>
            <person name="Islam M.K."/>
            <person name="Roy D.K."/>
            <person name="Haider R."/>
            <person name="Moosa M.M."/>
            <person name="Elias S.M."/>
            <person name="Hasan A.M."/>
            <person name="Jahan S."/>
            <person name="Shafiuddin M."/>
            <person name="Mahmood N."/>
            <person name="Shommy N.S."/>
        </authorList>
    </citation>
    <scope>NUCLEOTIDE SEQUENCE [LARGE SCALE GENOMIC DNA]</scope>
    <source>
        <strain evidence="3">cv. O-4</strain>
    </source>
</reference>
<dbReference type="PANTHER" id="PTHR31672:SF13">
    <property type="entry name" value="F-BOX PROTEIN CPR30-LIKE"/>
    <property type="match status" value="1"/>
</dbReference>
<dbReference type="EMBL" id="AWUE01015440">
    <property type="protein sequence ID" value="OMO97479.1"/>
    <property type="molecule type" value="Genomic_DNA"/>
</dbReference>
<dbReference type="PANTHER" id="PTHR31672">
    <property type="entry name" value="BNACNNG10540D PROTEIN"/>
    <property type="match status" value="1"/>
</dbReference>
<keyword evidence="3" id="KW-1185">Reference proteome</keyword>
<feature type="domain" description="F-box" evidence="1">
    <location>
        <begin position="5"/>
        <end position="45"/>
    </location>
</feature>
<dbReference type="Pfam" id="PF00646">
    <property type="entry name" value="F-box"/>
    <property type="match status" value="1"/>
</dbReference>
<evidence type="ECO:0000313" key="3">
    <source>
        <dbReference type="Proteomes" id="UP000187203"/>
    </source>
</evidence>
<dbReference type="InterPro" id="IPR017451">
    <property type="entry name" value="F-box-assoc_interact_dom"/>
</dbReference>
<dbReference type="Proteomes" id="UP000187203">
    <property type="component" value="Unassembled WGS sequence"/>
</dbReference>
<comment type="caution">
    <text evidence="2">The sequence shown here is derived from an EMBL/GenBank/DDBJ whole genome shotgun (WGS) entry which is preliminary data.</text>
</comment>
<protein>
    <recommendedName>
        <fullName evidence="1">F-box domain-containing protein</fullName>
    </recommendedName>
</protein>
<accession>A0A1R3JRH4</accession>
<name>A0A1R3JRH4_9ROSI</name>
<organism evidence="2 3">
    <name type="scientific">Corchorus olitorius</name>
    <dbReference type="NCBI Taxonomy" id="93759"/>
    <lineage>
        <taxon>Eukaryota</taxon>
        <taxon>Viridiplantae</taxon>
        <taxon>Streptophyta</taxon>
        <taxon>Embryophyta</taxon>
        <taxon>Tracheophyta</taxon>
        <taxon>Spermatophyta</taxon>
        <taxon>Magnoliopsida</taxon>
        <taxon>eudicotyledons</taxon>
        <taxon>Gunneridae</taxon>
        <taxon>Pentapetalae</taxon>
        <taxon>rosids</taxon>
        <taxon>malvids</taxon>
        <taxon>Malvales</taxon>
        <taxon>Malvaceae</taxon>
        <taxon>Grewioideae</taxon>
        <taxon>Apeibeae</taxon>
        <taxon>Corchorus</taxon>
    </lineage>
</organism>
<proteinExistence type="predicted"/>
<dbReference type="InterPro" id="IPR050796">
    <property type="entry name" value="SCF_F-box_component"/>
</dbReference>
<dbReference type="InterPro" id="IPR011043">
    <property type="entry name" value="Gal_Oxase/kelch_b-propeller"/>
</dbReference>
<dbReference type="Pfam" id="PF07734">
    <property type="entry name" value="FBA_1"/>
    <property type="match status" value="1"/>
</dbReference>
<dbReference type="STRING" id="93759.A0A1R3JRH4"/>